<comment type="caution">
    <text evidence="1">The sequence shown here is derived from an EMBL/GenBank/DDBJ whole genome shotgun (WGS) entry which is preliminary data.</text>
</comment>
<gene>
    <name evidence="1" type="ORF">HPB49_005248</name>
</gene>
<proteinExistence type="predicted"/>
<accession>A0ACB8C288</accession>
<evidence type="ECO:0000313" key="1">
    <source>
        <dbReference type="EMBL" id="KAH7932949.1"/>
    </source>
</evidence>
<protein>
    <submittedName>
        <fullName evidence="1">Uncharacterized protein</fullName>
    </submittedName>
</protein>
<sequence>MSEPKPSSKYGDAERDNPKQEKYDEVKQTDVKTIEAVFLGACVVDMISYADRFPAPGETLTGNDFVMCYGGKGANSVSWPLAWD</sequence>
<evidence type="ECO:0000313" key="2">
    <source>
        <dbReference type="Proteomes" id="UP000821865"/>
    </source>
</evidence>
<dbReference type="EMBL" id="CM023478">
    <property type="protein sequence ID" value="KAH7932949.1"/>
    <property type="molecule type" value="Genomic_DNA"/>
</dbReference>
<dbReference type="Proteomes" id="UP000821865">
    <property type="component" value="Chromosome 9"/>
</dbReference>
<keyword evidence="2" id="KW-1185">Reference proteome</keyword>
<name>A0ACB8C288_DERSI</name>
<reference evidence="1" key="1">
    <citation type="submission" date="2020-05" db="EMBL/GenBank/DDBJ databases">
        <title>Large-scale comparative analyses of tick genomes elucidate their genetic diversity and vector capacities.</title>
        <authorList>
            <person name="Jia N."/>
            <person name="Wang J."/>
            <person name="Shi W."/>
            <person name="Du L."/>
            <person name="Sun Y."/>
            <person name="Zhan W."/>
            <person name="Jiang J."/>
            <person name="Wang Q."/>
            <person name="Zhang B."/>
            <person name="Ji P."/>
            <person name="Sakyi L.B."/>
            <person name="Cui X."/>
            <person name="Yuan T."/>
            <person name="Jiang B."/>
            <person name="Yang W."/>
            <person name="Lam T.T.-Y."/>
            <person name="Chang Q."/>
            <person name="Ding S."/>
            <person name="Wang X."/>
            <person name="Zhu J."/>
            <person name="Ruan X."/>
            <person name="Zhao L."/>
            <person name="Wei J."/>
            <person name="Que T."/>
            <person name="Du C."/>
            <person name="Cheng J."/>
            <person name="Dai P."/>
            <person name="Han X."/>
            <person name="Huang E."/>
            <person name="Gao Y."/>
            <person name="Liu J."/>
            <person name="Shao H."/>
            <person name="Ye R."/>
            <person name="Li L."/>
            <person name="Wei W."/>
            <person name="Wang X."/>
            <person name="Wang C."/>
            <person name="Yang T."/>
            <person name="Huo Q."/>
            <person name="Li W."/>
            <person name="Guo W."/>
            <person name="Chen H."/>
            <person name="Zhou L."/>
            <person name="Ni X."/>
            <person name="Tian J."/>
            <person name="Zhou Y."/>
            <person name="Sheng Y."/>
            <person name="Liu T."/>
            <person name="Pan Y."/>
            <person name="Xia L."/>
            <person name="Li J."/>
            <person name="Zhao F."/>
            <person name="Cao W."/>
        </authorList>
    </citation>
    <scope>NUCLEOTIDE SEQUENCE</scope>
    <source>
        <strain evidence="1">Dsil-2018</strain>
    </source>
</reference>
<organism evidence="1 2">
    <name type="scientific">Dermacentor silvarum</name>
    <name type="common">Tick</name>
    <dbReference type="NCBI Taxonomy" id="543639"/>
    <lineage>
        <taxon>Eukaryota</taxon>
        <taxon>Metazoa</taxon>
        <taxon>Ecdysozoa</taxon>
        <taxon>Arthropoda</taxon>
        <taxon>Chelicerata</taxon>
        <taxon>Arachnida</taxon>
        <taxon>Acari</taxon>
        <taxon>Parasitiformes</taxon>
        <taxon>Ixodida</taxon>
        <taxon>Ixodoidea</taxon>
        <taxon>Ixodidae</taxon>
        <taxon>Rhipicephalinae</taxon>
        <taxon>Dermacentor</taxon>
    </lineage>
</organism>